<reference evidence="1 2" key="1">
    <citation type="journal article" date="2018" name="Nat. Ecol. Evol.">
        <title>Pezizomycetes genomes reveal the molecular basis of ectomycorrhizal truffle lifestyle.</title>
        <authorList>
            <person name="Murat C."/>
            <person name="Payen T."/>
            <person name="Noel B."/>
            <person name="Kuo A."/>
            <person name="Morin E."/>
            <person name="Chen J."/>
            <person name="Kohler A."/>
            <person name="Krizsan K."/>
            <person name="Balestrini R."/>
            <person name="Da Silva C."/>
            <person name="Montanini B."/>
            <person name="Hainaut M."/>
            <person name="Levati E."/>
            <person name="Barry K.W."/>
            <person name="Belfiori B."/>
            <person name="Cichocki N."/>
            <person name="Clum A."/>
            <person name="Dockter R.B."/>
            <person name="Fauchery L."/>
            <person name="Guy J."/>
            <person name="Iotti M."/>
            <person name="Le Tacon F."/>
            <person name="Lindquist E.A."/>
            <person name="Lipzen A."/>
            <person name="Malagnac F."/>
            <person name="Mello A."/>
            <person name="Molinier V."/>
            <person name="Miyauchi S."/>
            <person name="Poulain J."/>
            <person name="Riccioni C."/>
            <person name="Rubini A."/>
            <person name="Sitrit Y."/>
            <person name="Splivallo R."/>
            <person name="Traeger S."/>
            <person name="Wang M."/>
            <person name="Zifcakova L."/>
            <person name="Wipf D."/>
            <person name="Zambonelli A."/>
            <person name="Paolocci F."/>
            <person name="Nowrousian M."/>
            <person name="Ottonello S."/>
            <person name="Baldrian P."/>
            <person name="Spatafora J.W."/>
            <person name="Henrissat B."/>
            <person name="Nagy L.G."/>
            <person name="Aury J.M."/>
            <person name="Wincker P."/>
            <person name="Grigoriev I.V."/>
            <person name="Bonfante P."/>
            <person name="Martin F.M."/>
        </authorList>
    </citation>
    <scope>NUCLEOTIDE SEQUENCE [LARGE SCALE GENOMIC DNA]</scope>
    <source>
        <strain evidence="1 2">120613-1</strain>
    </source>
</reference>
<keyword evidence="2" id="KW-1185">Reference proteome</keyword>
<dbReference type="Proteomes" id="UP000276215">
    <property type="component" value="Unassembled WGS sequence"/>
</dbReference>
<protein>
    <submittedName>
        <fullName evidence="1">Uncharacterized protein</fullName>
    </submittedName>
</protein>
<dbReference type="EMBL" id="ML120490">
    <property type="protein sequence ID" value="RPA91669.1"/>
    <property type="molecule type" value="Genomic_DNA"/>
</dbReference>
<gene>
    <name evidence="1" type="ORF">L873DRAFT_290015</name>
</gene>
<name>A0A3N4J082_9PEZI</name>
<organism evidence="1 2">
    <name type="scientific">Choiromyces venosus 120613-1</name>
    <dbReference type="NCBI Taxonomy" id="1336337"/>
    <lineage>
        <taxon>Eukaryota</taxon>
        <taxon>Fungi</taxon>
        <taxon>Dikarya</taxon>
        <taxon>Ascomycota</taxon>
        <taxon>Pezizomycotina</taxon>
        <taxon>Pezizomycetes</taxon>
        <taxon>Pezizales</taxon>
        <taxon>Tuberaceae</taxon>
        <taxon>Choiromyces</taxon>
    </lineage>
</organism>
<evidence type="ECO:0000313" key="1">
    <source>
        <dbReference type="EMBL" id="RPA91669.1"/>
    </source>
</evidence>
<dbReference type="AlphaFoldDB" id="A0A3N4J082"/>
<accession>A0A3N4J082</accession>
<sequence length="96" mass="10923">MRRSLAPLKLSDKSSSSCLQRRLYNLHLSALVSSSMSTSTMLFLTRKLSFSSEPRLETKDVPAYSATTIQFKFWEPPLTMLTLLELSLMESPHLLQ</sequence>
<proteinExistence type="predicted"/>
<evidence type="ECO:0000313" key="2">
    <source>
        <dbReference type="Proteomes" id="UP000276215"/>
    </source>
</evidence>